<feature type="non-terminal residue" evidence="2">
    <location>
        <position position="239"/>
    </location>
</feature>
<dbReference type="EMBL" id="CAJVPZ010037717">
    <property type="protein sequence ID" value="CAG8754176.1"/>
    <property type="molecule type" value="Genomic_DNA"/>
</dbReference>
<reference evidence="2" key="1">
    <citation type="submission" date="2021-06" db="EMBL/GenBank/DDBJ databases">
        <authorList>
            <person name="Kallberg Y."/>
            <person name="Tangrot J."/>
            <person name="Rosling A."/>
        </authorList>
    </citation>
    <scope>NUCLEOTIDE SEQUENCE</scope>
    <source>
        <strain evidence="2">IN212</strain>
    </source>
</reference>
<feature type="non-terminal residue" evidence="2">
    <location>
        <position position="1"/>
    </location>
</feature>
<evidence type="ECO:0000256" key="1">
    <source>
        <dbReference type="SAM" id="Coils"/>
    </source>
</evidence>
<sequence length="239" mass="27975">HGYSINITQYSSLSTSQNIHSSNFLSASSSNTTLPIVECISFDEELVIPSSQNKGKNKRPLIEDDDSSNKLWSNSNVKLLLAYLSENFDSYRKNKEKFYASTALHLGGKSSVQHYGTNVNNNKEKIQRKKKKLNDDNLSYIESVAIISESKKISAESRKKWHNEHSEMEREKLKFEKKYKSRDIELQEAEYKLRKKEVEARIKIDNDKLEFEKQMKMNFELKLKELETKLKELEMKHRD</sequence>
<dbReference type="Proteomes" id="UP000789396">
    <property type="component" value="Unassembled WGS sequence"/>
</dbReference>
<evidence type="ECO:0000313" key="3">
    <source>
        <dbReference type="Proteomes" id="UP000789396"/>
    </source>
</evidence>
<protein>
    <submittedName>
        <fullName evidence="2">18579_t:CDS:1</fullName>
    </submittedName>
</protein>
<dbReference type="AlphaFoldDB" id="A0A9N9IYK1"/>
<name>A0A9N9IYK1_9GLOM</name>
<gene>
    <name evidence="2" type="ORF">RFULGI_LOCUS13826</name>
</gene>
<proteinExistence type="predicted"/>
<feature type="coiled-coil region" evidence="1">
    <location>
        <begin position="116"/>
        <end position="178"/>
    </location>
</feature>
<keyword evidence="3" id="KW-1185">Reference proteome</keyword>
<evidence type="ECO:0000313" key="2">
    <source>
        <dbReference type="EMBL" id="CAG8754176.1"/>
    </source>
</evidence>
<dbReference type="OrthoDB" id="2447127at2759"/>
<comment type="caution">
    <text evidence="2">The sequence shown here is derived from an EMBL/GenBank/DDBJ whole genome shotgun (WGS) entry which is preliminary data.</text>
</comment>
<organism evidence="2 3">
    <name type="scientific">Racocetra fulgida</name>
    <dbReference type="NCBI Taxonomy" id="60492"/>
    <lineage>
        <taxon>Eukaryota</taxon>
        <taxon>Fungi</taxon>
        <taxon>Fungi incertae sedis</taxon>
        <taxon>Mucoromycota</taxon>
        <taxon>Glomeromycotina</taxon>
        <taxon>Glomeromycetes</taxon>
        <taxon>Diversisporales</taxon>
        <taxon>Gigasporaceae</taxon>
        <taxon>Racocetra</taxon>
    </lineage>
</organism>
<feature type="coiled-coil region" evidence="1">
    <location>
        <begin position="209"/>
        <end position="236"/>
    </location>
</feature>
<keyword evidence="1" id="KW-0175">Coiled coil</keyword>
<accession>A0A9N9IYK1</accession>